<evidence type="ECO:0000313" key="2">
    <source>
        <dbReference type="EMBL" id="WDB29545.1"/>
    </source>
</evidence>
<proteinExistence type="predicted"/>
<sequence length="110" mass="12848">MLWFALLAATLVWVAITKNKLPAWLGVVFCLNGIVHLLLDTLVGDIWWLMPLVNHPFAFFHITAVHHPWWLNFLLHWSFLLELALVVAAIAMWCRRNVKMMIVKCVKKLF</sequence>
<protein>
    <recommendedName>
        <fullName evidence="4">Metal-dependent hydrolase</fullName>
    </recommendedName>
</protein>
<evidence type="ECO:0000256" key="1">
    <source>
        <dbReference type="SAM" id="Phobius"/>
    </source>
</evidence>
<feature type="transmembrane region" description="Helical" evidence="1">
    <location>
        <begin position="73"/>
        <end position="94"/>
    </location>
</feature>
<feature type="transmembrane region" description="Helical" evidence="1">
    <location>
        <begin position="24"/>
        <end position="39"/>
    </location>
</feature>
<dbReference type="AlphaFoldDB" id="A0AAX3MKB0"/>
<dbReference type="Proteomes" id="UP001219219">
    <property type="component" value="Chromosome"/>
</dbReference>
<evidence type="ECO:0000313" key="3">
    <source>
        <dbReference type="Proteomes" id="UP001219219"/>
    </source>
</evidence>
<keyword evidence="1" id="KW-0812">Transmembrane</keyword>
<reference evidence="2" key="1">
    <citation type="submission" date="2023-02" db="EMBL/GenBank/DDBJ databases">
        <title>Escherichia albertii as a potential enteropathogen in the light of epidemiological and genomic studies.</title>
        <authorList>
            <person name="Leszczynska K."/>
            <person name="Swiecicka I."/>
            <person name="Daniluk T."/>
            <person name="Lebensztejn D."/>
            <person name="Chmielewska S."/>
            <person name="Leszczynska D."/>
            <person name="Gawor J."/>
            <person name="Kliber M."/>
        </authorList>
    </citation>
    <scope>NUCLEOTIDE SEQUENCE</scope>
    <source>
        <strain evidence="2">BIA_7</strain>
    </source>
</reference>
<keyword evidence="1" id="KW-1133">Transmembrane helix</keyword>
<keyword evidence="1" id="KW-0472">Membrane</keyword>
<accession>A0AAX3MKB0</accession>
<gene>
    <name evidence="2" type="ORF">PS049_00700</name>
</gene>
<dbReference type="EMBL" id="CP117562">
    <property type="protein sequence ID" value="WDB29545.1"/>
    <property type="molecule type" value="Genomic_DNA"/>
</dbReference>
<organism evidence="2 3">
    <name type="scientific">Escherichia albertii</name>
    <dbReference type="NCBI Taxonomy" id="208962"/>
    <lineage>
        <taxon>Bacteria</taxon>
        <taxon>Pseudomonadati</taxon>
        <taxon>Pseudomonadota</taxon>
        <taxon>Gammaproteobacteria</taxon>
        <taxon>Enterobacterales</taxon>
        <taxon>Enterobacteriaceae</taxon>
        <taxon>Escherichia</taxon>
    </lineage>
</organism>
<evidence type="ECO:0008006" key="4">
    <source>
        <dbReference type="Google" id="ProtNLM"/>
    </source>
</evidence>
<name>A0AAX3MKB0_ESCAL</name>